<name>A0A0D2JX76_9BACT</name>
<reference evidence="4 5" key="1">
    <citation type="submission" date="2013-11" db="EMBL/GenBank/DDBJ databases">
        <title>Metagenomic analysis of a methanogenic consortium involved in long chain n-alkane degradation.</title>
        <authorList>
            <person name="Davidova I.A."/>
            <person name="Callaghan A.V."/>
            <person name="Wawrik B."/>
            <person name="Pruitt S."/>
            <person name="Marks C."/>
            <person name="Duncan K.E."/>
            <person name="Suflita J.M."/>
        </authorList>
    </citation>
    <scope>NUCLEOTIDE SEQUENCE [LARGE SCALE GENOMIC DNA]</scope>
    <source>
        <strain evidence="4 5">SPR</strain>
    </source>
</reference>
<evidence type="ECO:0000256" key="2">
    <source>
        <dbReference type="SAM" id="Coils"/>
    </source>
</evidence>
<dbReference type="PANTHER" id="PTHR30204:SF58">
    <property type="entry name" value="HTH-TYPE TRANSCRIPTIONAL REGULATOR YFMP"/>
    <property type="match status" value="1"/>
</dbReference>
<dbReference type="SUPFAM" id="SSF46955">
    <property type="entry name" value="Putative DNA-binding domain"/>
    <property type="match status" value="1"/>
</dbReference>
<evidence type="ECO:0000313" key="5">
    <source>
        <dbReference type="Proteomes" id="UP000032233"/>
    </source>
</evidence>
<dbReference type="PANTHER" id="PTHR30204">
    <property type="entry name" value="REDOX-CYCLING DRUG-SENSING TRANSCRIPTIONAL ACTIVATOR SOXR"/>
    <property type="match status" value="1"/>
</dbReference>
<feature type="domain" description="HTH merR-type" evidence="3">
    <location>
        <begin position="12"/>
        <end position="80"/>
    </location>
</feature>
<evidence type="ECO:0000259" key="3">
    <source>
        <dbReference type="PROSITE" id="PS50937"/>
    </source>
</evidence>
<dbReference type="InterPro" id="IPR000551">
    <property type="entry name" value="MerR-type_HTH_dom"/>
</dbReference>
<dbReference type="STRING" id="1429043.X474_09310"/>
<accession>A0A0D2JX76</accession>
<evidence type="ECO:0000313" key="4">
    <source>
        <dbReference type="EMBL" id="KIX14195.1"/>
    </source>
</evidence>
<protein>
    <submittedName>
        <fullName evidence="4">MerR family transcriptional regulator</fullName>
    </submittedName>
</protein>
<dbReference type="InterPro" id="IPR047057">
    <property type="entry name" value="MerR_fam"/>
</dbReference>
<dbReference type="PROSITE" id="PS50937">
    <property type="entry name" value="HTH_MERR_2"/>
    <property type="match status" value="1"/>
</dbReference>
<keyword evidence="5" id="KW-1185">Reference proteome</keyword>
<dbReference type="GO" id="GO:0003677">
    <property type="term" value="F:DNA binding"/>
    <property type="evidence" value="ECO:0007669"/>
    <property type="project" value="UniProtKB-KW"/>
</dbReference>
<sequence>MIQKKKYAGHKLHSISELVKEFGITSRAIRFYEEKGLLLAERSKGGRRLFSQKQKVRLKLILRGKRFGLSLDEIATIIGSAERELDPREQTLRALFLAEEKLPEIKSRIKELTQLADDLESLVSRLRKGLVKNSQAVFGEQG</sequence>
<dbReference type="Gene3D" id="1.10.1660.10">
    <property type="match status" value="1"/>
</dbReference>
<organism evidence="4 5">
    <name type="scientific">Dethiosulfatarculus sandiegensis</name>
    <dbReference type="NCBI Taxonomy" id="1429043"/>
    <lineage>
        <taxon>Bacteria</taxon>
        <taxon>Pseudomonadati</taxon>
        <taxon>Thermodesulfobacteriota</taxon>
        <taxon>Desulfarculia</taxon>
        <taxon>Desulfarculales</taxon>
        <taxon>Desulfarculaceae</taxon>
        <taxon>Dethiosulfatarculus</taxon>
    </lineage>
</organism>
<evidence type="ECO:0000256" key="1">
    <source>
        <dbReference type="ARBA" id="ARBA00023125"/>
    </source>
</evidence>
<gene>
    <name evidence="4" type="ORF">X474_09310</name>
</gene>
<proteinExistence type="predicted"/>
<feature type="coiled-coil region" evidence="2">
    <location>
        <begin position="102"/>
        <end position="129"/>
    </location>
</feature>
<dbReference type="InParanoid" id="A0A0D2JX76"/>
<comment type="caution">
    <text evidence="4">The sequence shown here is derived from an EMBL/GenBank/DDBJ whole genome shotgun (WGS) entry which is preliminary data.</text>
</comment>
<dbReference type="FunCoup" id="A0A0D2JX76">
    <property type="interactions" value="98"/>
</dbReference>
<dbReference type="EMBL" id="AZAC01000011">
    <property type="protein sequence ID" value="KIX14195.1"/>
    <property type="molecule type" value="Genomic_DNA"/>
</dbReference>
<keyword evidence="1" id="KW-0238">DNA-binding</keyword>
<dbReference type="Pfam" id="PF13411">
    <property type="entry name" value="MerR_1"/>
    <property type="match status" value="1"/>
</dbReference>
<dbReference type="SMART" id="SM00422">
    <property type="entry name" value="HTH_MERR"/>
    <property type="match status" value="1"/>
</dbReference>
<dbReference type="InterPro" id="IPR009061">
    <property type="entry name" value="DNA-bd_dom_put_sf"/>
</dbReference>
<dbReference type="OrthoDB" id="9792348at2"/>
<dbReference type="GO" id="GO:0003700">
    <property type="term" value="F:DNA-binding transcription factor activity"/>
    <property type="evidence" value="ECO:0007669"/>
    <property type="project" value="InterPro"/>
</dbReference>
<dbReference type="Proteomes" id="UP000032233">
    <property type="component" value="Unassembled WGS sequence"/>
</dbReference>
<dbReference type="PATRIC" id="fig|1429043.3.peg.1970"/>
<keyword evidence="2" id="KW-0175">Coiled coil</keyword>
<dbReference type="RefSeq" id="WP_044348086.1">
    <property type="nucleotide sequence ID" value="NZ_AZAC01000011.1"/>
</dbReference>
<dbReference type="AlphaFoldDB" id="A0A0D2JX76"/>
<dbReference type="PRINTS" id="PR00040">
    <property type="entry name" value="HTHMERR"/>
</dbReference>